<dbReference type="AlphaFoldDB" id="A0A927M7P6"/>
<keyword evidence="6" id="KW-1185">Reference proteome</keyword>
<dbReference type="CDD" id="cd00090">
    <property type="entry name" value="HTH_ARSR"/>
    <property type="match status" value="1"/>
</dbReference>
<evidence type="ECO:0000256" key="1">
    <source>
        <dbReference type="ARBA" id="ARBA00023015"/>
    </source>
</evidence>
<dbReference type="InterPro" id="IPR045981">
    <property type="entry name" value="DUF5937"/>
</dbReference>
<evidence type="ECO:0000256" key="3">
    <source>
        <dbReference type="ARBA" id="ARBA00023163"/>
    </source>
</evidence>
<evidence type="ECO:0000256" key="2">
    <source>
        <dbReference type="ARBA" id="ARBA00023125"/>
    </source>
</evidence>
<dbReference type="GO" id="GO:0003700">
    <property type="term" value="F:DNA-binding transcription factor activity"/>
    <property type="evidence" value="ECO:0007669"/>
    <property type="project" value="InterPro"/>
</dbReference>
<name>A0A927M7P6_9ACTN</name>
<proteinExistence type="predicted"/>
<dbReference type="Pfam" id="PF19361">
    <property type="entry name" value="DUF5937"/>
    <property type="match status" value="1"/>
</dbReference>
<organism evidence="5 6">
    <name type="scientific">Plantactinospora soyae</name>
    <dbReference type="NCBI Taxonomy" id="1544732"/>
    <lineage>
        <taxon>Bacteria</taxon>
        <taxon>Bacillati</taxon>
        <taxon>Actinomycetota</taxon>
        <taxon>Actinomycetes</taxon>
        <taxon>Micromonosporales</taxon>
        <taxon>Micromonosporaceae</taxon>
        <taxon>Plantactinospora</taxon>
    </lineage>
</organism>
<dbReference type="SUPFAM" id="SSF46785">
    <property type="entry name" value="Winged helix' DNA-binding domain"/>
    <property type="match status" value="1"/>
</dbReference>
<evidence type="ECO:0000313" key="6">
    <source>
        <dbReference type="Proteomes" id="UP000649753"/>
    </source>
</evidence>
<feature type="domain" description="HTH arsR-type" evidence="4">
    <location>
        <begin position="259"/>
        <end position="334"/>
    </location>
</feature>
<keyword evidence="3" id="KW-0804">Transcription</keyword>
<dbReference type="InterPro" id="IPR011991">
    <property type="entry name" value="ArsR-like_HTH"/>
</dbReference>
<dbReference type="PANTHER" id="PTHR43132:SF6">
    <property type="entry name" value="HTH-TYPE TRANSCRIPTIONAL REPRESSOR CZRA"/>
    <property type="match status" value="1"/>
</dbReference>
<dbReference type="InterPro" id="IPR000835">
    <property type="entry name" value="HTH_MarR-typ"/>
</dbReference>
<protein>
    <submittedName>
        <fullName evidence="5">DNA-binding transcriptional ArsR family regulator</fullName>
    </submittedName>
</protein>
<dbReference type="InterPro" id="IPR036390">
    <property type="entry name" value="WH_DNA-bd_sf"/>
</dbReference>
<comment type="caution">
    <text evidence="5">The sequence shown here is derived from an EMBL/GenBank/DDBJ whole genome shotgun (WGS) entry which is preliminary data.</text>
</comment>
<keyword evidence="1" id="KW-0805">Transcription regulation</keyword>
<dbReference type="Pfam" id="PF12802">
    <property type="entry name" value="MarR_2"/>
    <property type="match status" value="1"/>
</dbReference>
<dbReference type="PANTHER" id="PTHR43132">
    <property type="entry name" value="ARSENICAL RESISTANCE OPERON REPRESSOR ARSR-RELATED"/>
    <property type="match status" value="1"/>
</dbReference>
<sequence length="334" mass="35159">MVAIGLSAGAVARIRFAVSCLWEVAASVRVLRDTGDHAVHLPWVNRVRPRLRSAGLVGADGTHGADGAGLLSQLIPARPGYLPDFLTPPPGGLTPDLDAELAVLRATPPEIVRADLDLYDGGTRSPAIRALYADPAAGLRRLAEEIAGYWRIALAPDWPRIRLLLDADVQHRARLLAENGAAGLLNDLHQQVRWEGETLSIAQRHCTAADVADGGGLVLIPSVFVWPSVLSVPGGTAAQLGYPARGIGTLWEAPRQASDTLSAVLGRGRARLLVEMRAPISTTELARRTGISAGGVSQHLAVLRAAGLVSTHRSGRTVLNTRTTVADALLTVAG</sequence>
<accession>A0A927M7P6</accession>
<evidence type="ECO:0000313" key="5">
    <source>
        <dbReference type="EMBL" id="MBE1488121.1"/>
    </source>
</evidence>
<dbReference type="SMART" id="SM00418">
    <property type="entry name" value="HTH_ARSR"/>
    <property type="match status" value="1"/>
</dbReference>
<dbReference type="InterPro" id="IPR051011">
    <property type="entry name" value="Metal_resp_trans_reg"/>
</dbReference>
<dbReference type="InterPro" id="IPR001845">
    <property type="entry name" value="HTH_ArsR_DNA-bd_dom"/>
</dbReference>
<gene>
    <name evidence="5" type="ORF">H4W31_003759</name>
</gene>
<keyword evidence="2 5" id="KW-0238">DNA-binding</keyword>
<dbReference type="Gene3D" id="1.10.10.10">
    <property type="entry name" value="Winged helix-like DNA-binding domain superfamily/Winged helix DNA-binding domain"/>
    <property type="match status" value="1"/>
</dbReference>
<evidence type="ECO:0000259" key="4">
    <source>
        <dbReference type="SMART" id="SM00418"/>
    </source>
</evidence>
<dbReference type="GO" id="GO:0003677">
    <property type="term" value="F:DNA binding"/>
    <property type="evidence" value="ECO:0007669"/>
    <property type="project" value="UniProtKB-KW"/>
</dbReference>
<dbReference type="RefSeq" id="WP_192767844.1">
    <property type="nucleotide sequence ID" value="NZ_JADBEB010000001.1"/>
</dbReference>
<dbReference type="Proteomes" id="UP000649753">
    <property type="component" value="Unassembled WGS sequence"/>
</dbReference>
<dbReference type="InterPro" id="IPR036388">
    <property type="entry name" value="WH-like_DNA-bd_sf"/>
</dbReference>
<reference evidence="5" key="1">
    <citation type="submission" date="2020-10" db="EMBL/GenBank/DDBJ databases">
        <title>Sequencing the genomes of 1000 actinobacteria strains.</title>
        <authorList>
            <person name="Klenk H.-P."/>
        </authorList>
    </citation>
    <scope>NUCLEOTIDE SEQUENCE</scope>
    <source>
        <strain evidence="5">DSM 46832</strain>
    </source>
</reference>
<dbReference type="EMBL" id="JADBEB010000001">
    <property type="protein sequence ID" value="MBE1488121.1"/>
    <property type="molecule type" value="Genomic_DNA"/>
</dbReference>